<dbReference type="SUPFAM" id="SSF55804">
    <property type="entry name" value="Phoshotransferase/anion transport protein"/>
    <property type="match status" value="1"/>
</dbReference>
<dbReference type="Proteomes" id="UP000662814">
    <property type="component" value="Chromosome"/>
</dbReference>
<dbReference type="PROSITE" id="PS51094">
    <property type="entry name" value="PTS_EIIA_TYPE_2"/>
    <property type="match status" value="1"/>
</dbReference>
<keyword evidence="2" id="KW-0813">Transport</keyword>
<protein>
    <submittedName>
        <fullName evidence="2">PTS sugar transporter subunit IIA</fullName>
    </submittedName>
</protein>
<organism evidence="2 3">
    <name type="scientific">Paramicrobacterium chengjingii</name>
    <dbReference type="NCBI Taxonomy" id="2769067"/>
    <lineage>
        <taxon>Bacteria</taxon>
        <taxon>Bacillati</taxon>
        <taxon>Actinomycetota</taxon>
        <taxon>Actinomycetes</taxon>
        <taxon>Micrococcales</taxon>
        <taxon>Microbacteriaceae</taxon>
        <taxon>Paramicrobacterium</taxon>
    </lineage>
</organism>
<gene>
    <name evidence="2" type="ORF">HCR76_16240</name>
</gene>
<proteinExistence type="predicted"/>
<evidence type="ECO:0000313" key="2">
    <source>
        <dbReference type="EMBL" id="QPZ38312.1"/>
    </source>
</evidence>
<dbReference type="CDD" id="cd00211">
    <property type="entry name" value="PTS_IIA_fru"/>
    <property type="match status" value="1"/>
</dbReference>
<dbReference type="Gene3D" id="3.40.930.10">
    <property type="entry name" value="Mannitol-specific EII, Chain A"/>
    <property type="match status" value="1"/>
</dbReference>
<name>A0ABX6YIZ2_9MICO</name>
<dbReference type="InterPro" id="IPR002178">
    <property type="entry name" value="PTS_EIIA_type-2_dom"/>
</dbReference>
<evidence type="ECO:0000313" key="3">
    <source>
        <dbReference type="Proteomes" id="UP000662814"/>
    </source>
</evidence>
<dbReference type="InterPro" id="IPR051541">
    <property type="entry name" value="PTS_SugarTrans_NitroReg"/>
</dbReference>
<dbReference type="EMBL" id="CP061169">
    <property type="protein sequence ID" value="QPZ38312.1"/>
    <property type="molecule type" value="Genomic_DNA"/>
</dbReference>
<feature type="domain" description="PTS EIIA type-2" evidence="1">
    <location>
        <begin position="5"/>
        <end position="151"/>
    </location>
</feature>
<sequence length="165" mass="18027">MSAPSVISVDLISLDHSPPASKEELFAQMVRQLAEAGRIDDQAEAVTALQAREAMGSTYMGNGIAIPHAKSPTFATPSVSAWRFKEPMRYRSFNEEGDVSRVFMLTMPDGADREHLKVLAEIARMLSHDEVLADFDAAHSGATVATLLSEYLANDSESTQIQEEK</sequence>
<evidence type="ECO:0000259" key="1">
    <source>
        <dbReference type="PROSITE" id="PS51094"/>
    </source>
</evidence>
<dbReference type="PANTHER" id="PTHR47738">
    <property type="entry name" value="PTS SYSTEM FRUCTOSE-LIKE EIIA COMPONENT-RELATED"/>
    <property type="match status" value="1"/>
</dbReference>
<dbReference type="Pfam" id="PF00359">
    <property type="entry name" value="PTS_EIIA_2"/>
    <property type="match status" value="1"/>
</dbReference>
<dbReference type="InterPro" id="IPR016152">
    <property type="entry name" value="PTrfase/Anion_transptr"/>
</dbReference>
<dbReference type="PANTHER" id="PTHR47738:SF2">
    <property type="entry name" value="PTS SYSTEM FRUCTOSE-LIKE EIIA COMPONENT"/>
    <property type="match status" value="1"/>
</dbReference>
<reference evidence="2 3" key="1">
    <citation type="submission" date="2020-12" db="EMBL/GenBank/DDBJ databases">
        <title>Microbacterium sp. HY060.</title>
        <authorList>
            <person name="Zhou J."/>
        </authorList>
    </citation>
    <scope>NUCLEOTIDE SEQUENCE [LARGE SCALE GENOMIC DNA]</scope>
    <source>
        <strain evidence="2 3">HY60</strain>
    </source>
</reference>
<dbReference type="PROSITE" id="PS00372">
    <property type="entry name" value="PTS_EIIA_TYPE_2_HIS"/>
    <property type="match status" value="1"/>
</dbReference>
<keyword evidence="3" id="KW-1185">Reference proteome</keyword>
<keyword evidence="2" id="KW-0762">Sugar transport</keyword>
<accession>A0ABX6YIZ2</accession>